<accession>A0A402A1D9</accession>
<evidence type="ECO:0000259" key="6">
    <source>
        <dbReference type="PROSITE" id="PS50011"/>
    </source>
</evidence>
<dbReference type="GO" id="GO:0005524">
    <property type="term" value="F:ATP binding"/>
    <property type="evidence" value="ECO:0007669"/>
    <property type="project" value="UniProtKB-KW"/>
</dbReference>
<dbReference type="CDD" id="cd14014">
    <property type="entry name" value="STKc_PknB_like"/>
    <property type="match status" value="1"/>
</dbReference>
<comment type="caution">
    <text evidence="7">The sequence shown here is derived from an EMBL/GenBank/DDBJ whole genome shotgun (WGS) entry which is preliminary data.</text>
</comment>
<dbReference type="SMART" id="SM00220">
    <property type="entry name" value="S_TKc"/>
    <property type="match status" value="1"/>
</dbReference>
<evidence type="ECO:0000313" key="7">
    <source>
        <dbReference type="EMBL" id="GCE12953.1"/>
    </source>
</evidence>
<evidence type="ECO:0000256" key="4">
    <source>
        <dbReference type="ARBA" id="ARBA00022840"/>
    </source>
</evidence>
<keyword evidence="1" id="KW-0808">Transferase</keyword>
<dbReference type="RefSeq" id="WP_126580530.1">
    <property type="nucleotide sequence ID" value="NZ_BIFR01000001.1"/>
</dbReference>
<dbReference type="Pfam" id="PF00069">
    <property type="entry name" value="Pkinase"/>
    <property type="match status" value="1"/>
</dbReference>
<dbReference type="Gene3D" id="3.30.200.20">
    <property type="entry name" value="Phosphorylase Kinase, domain 1"/>
    <property type="match status" value="1"/>
</dbReference>
<dbReference type="PANTHER" id="PTHR43289">
    <property type="entry name" value="MITOGEN-ACTIVATED PROTEIN KINASE KINASE KINASE 20-RELATED"/>
    <property type="match status" value="1"/>
</dbReference>
<sequence length="767" mass="83705">MLSLEGKQLGNYDVIRRIRVGGMGAVYEGRQRTAFDRRVAIKVILGDYAKDKDMRRRFAREARTIARLHHPHILPLIEFGDEQGILYLVMPFIDGGTLTSYLRRSLPDLGEVSAMYQQLLDAVEYAHENGLIHRDIKSSNVLLELRRNAAPYVYLADFGLVRTMRQNDPSQAGKPIPLEQVPGTPHYMAPEQTRGIVTPLTDIYALGVLLFQMLTGELPYNDPDDVRVIQKHLYDPIPSPCEHDASIPPELGDVVRIAMAKRAEDRYQSVADLRAAFMDAMEGPDETLIERIEPAAPMRSSTILPGSRKTYPLRSEDLAKPLSMPVVVRKSGHLNQSGPSPVVQEWQERPRVTGENTTMRMRPRITEDPLTLRRRKRRLPFQLWFLLILLVTTILLALLIVPRALGVSIFPASVPIIGASPVATVYITAQSQDLQDKYLLTASQQVKMPDPTTHSIPSHTIKGAVDSTTTVPATGIKTTPAVQAHGTIELTNTSNADVQIPANLDLKSATGVHFLVLQGQTLAPHQSASAAVVAIAGGAIGNIAAHALDGTCCANNAVSVKNSLPFIGGIDAQSTHVVQQSDLDAVQNAQSGKLQQQIIQQIQKQLSGDELIAGTPAFDTQVSSSLAVNDAGDQVQVTVKIVGTASVYNRALVEQLAGQILQQKADQTLGQHYHVFIRPAITSAPTVAQVKDGVIYLNVSIKGTWIYTLSQQQMSRWIDPIKGGSVAAAQAYLKSQPGISSVSIHLPFGTSQLPTNADNIKIQLTQQ</sequence>
<feature type="domain" description="Protein kinase" evidence="6">
    <location>
        <begin position="12"/>
        <end position="278"/>
    </location>
</feature>
<keyword evidence="2" id="KW-0547">Nucleotide-binding</keyword>
<dbReference type="GO" id="GO:0004674">
    <property type="term" value="F:protein serine/threonine kinase activity"/>
    <property type="evidence" value="ECO:0007669"/>
    <property type="project" value="TreeGrafter"/>
</dbReference>
<feature type="transmembrane region" description="Helical" evidence="5">
    <location>
        <begin position="407"/>
        <end position="429"/>
    </location>
</feature>
<keyword evidence="5" id="KW-1133">Transmembrane helix</keyword>
<keyword evidence="5" id="KW-0472">Membrane</keyword>
<dbReference type="InterPro" id="IPR011009">
    <property type="entry name" value="Kinase-like_dom_sf"/>
</dbReference>
<proteinExistence type="predicted"/>
<dbReference type="EMBL" id="BIFR01000001">
    <property type="protein sequence ID" value="GCE12953.1"/>
    <property type="molecule type" value="Genomic_DNA"/>
</dbReference>
<evidence type="ECO:0000256" key="5">
    <source>
        <dbReference type="SAM" id="Phobius"/>
    </source>
</evidence>
<reference evidence="8" key="1">
    <citation type="submission" date="2018-12" db="EMBL/GenBank/DDBJ databases">
        <title>Tengunoibacter tsumagoiensis gen. nov., sp. nov., Dictyobacter kobayashii sp. nov., D. alpinus sp. nov., and D. joshuensis sp. nov. and description of Dictyobacteraceae fam. nov. within the order Ktedonobacterales isolated from Tengu-no-mugimeshi.</title>
        <authorList>
            <person name="Wang C.M."/>
            <person name="Zheng Y."/>
            <person name="Sakai Y."/>
            <person name="Toyoda A."/>
            <person name="Minakuchi Y."/>
            <person name="Abe K."/>
            <person name="Yokota A."/>
            <person name="Yabe S."/>
        </authorList>
    </citation>
    <scope>NUCLEOTIDE SEQUENCE [LARGE SCALE GENOMIC DNA]</scope>
    <source>
        <strain evidence="8">Uno3</strain>
    </source>
</reference>
<keyword evidence="5" id="KW-0812">Transmembrane</keyword>
<keyword evidence="4" id="KW-0067">ATP-binding</keyword>
<dbReference type="Proteomes" id="UP000287352">
    <property type="component" value="Unassembled WGS sequence"/>
</dbReference>
<keyword evidence="8" id="KW-1185">Reference proteome</keyword>
<dbReference type="PROSITE" id="PS50011">
    <property type="entry name" value="PROTEIN_KINASE_DOM"/>
    <property type="match status" value="1"/>
</dbReference>
<dbReference type="Gene3D" id="1.10.510.10">
    <property type="entry name" value="Transferase(Phosphotransferase) domain 1"/>
    <property type="match status" value="1"/>
</dbReference>
<organism evidence="7 8">
    <name type="scientific">Tengunoibacter tsumagoiensis</name>
    <dbReference type="NCBI Taxonomy" id="2014871"/>
    <lineage>
        <taxon>Bacteria</taxon>
        <taxon>Bacillati</taxon>
        <taxon>Chloroflexota</taxon>
        <taxon>Ktedonobacteria</taxon>
        <taxon>Ktedonobacterales</taxon>
        <taxon>Dictyobacteraceae</taxon>
        <taxon>Tengunoibacter</taxon>
    </lineage>
</organism>
<evidence type="ECO:0000256" key="3">
    <source>
        <dbReference type="ARBA" id="ARBA00022777"/>
    </source>
</evidence>
<dbReference type="AlphaFoldDB" id="A0A402A1D9"/>
<dbReference type="PANTHER" id="PTHR43289:SF34">
    <property type="entry name" value="SERINE_THREONINE-PROTEIN KINASE YBDM-RELATED"/>
    <property type="match status" value="1"/>
</dbReference>
<name>A0A402A1D9_9CHLR</name>
<gene>
    <name evidence="7" type="ORF">KTT_28120</name>
</gene>
<evidence type="ECO:0000256" key="1">
    <source>
        <dbReference type="ARBA" id="ARBA00022679"/>
    </source>
</evidence>
<dbReference type="InterPro" id="IPR000719">
    <property type="entry name" value="Prot_kinase_dom"/>
</dbReference>
<dbReference type="OrthoDB" id="137093at2"/>
<dbReference type="SUPFAM" id="SSF56112">
    <property type="entry name" value="Protein kinase-like (PK-like)"/>
    <property type="match status" value="1"/>
</dbReference>
<keyword evidence="3" id="KW-0418">Kinase</keyword>
<evidence type="ECO:0000256" key="2">
    <source>
        <dbReference type="ARBA" id="ARBA00022741"/>
    </source>
</evidence>
<dbReference type="PROSITE" id="PS00108">
    <property type="entry name" value="PROTEIN_KINASE_ST"/>
    <property type="match status" value="1"/>
</dbReference>
<dbReference type="InterPro" id="IPR008271">
    <property type="entry name" value="Ser/Thr_kinase_AS"/>
</dbReference>
<feature type="transmembrane region" description="Helical" evidence="5">
    <location>
        <begin position="383"/>
        <end position="401"/>
    </location>
</feature>
<evidence type="ECO:0000313" key="8">
    <source>
        <dbReference type="Proteomes" id="UP000287352"/>
    </source>
</evidence>
<protein>
    <recommendedName>
        <fullName evidence="6">Protein kinase domain-containing protein</fullName>
    </recommendedName>
</protein>